<dbReference type="Gene3D" id="3.20.20.70">
    <property type="entry name" value="Aldolase class I"/>
    <property type="match status" value="1"/>
</dbReference>
<sequence length="370" mass="41362">MNKDQALLQAYSKNGLELKNRVIMAPMTRGRALNDENKPTGELHAPYYAERASAGLIITEGSQVSKDAVGYINTPGIYTDAHVEGWTKVTKAVHDKGGKIYIQLWHVGRMSHPDFHEGKLPLAPSAINPNEKSFTPEGFKDTVTPRAMTVEDIKTTVADFRKAAANAVKAGFDGVEIHSSNGYLFHQFFNATSNHRTDEYGGSIENRARFFFDVLDAVKQELPENKIGARFNPSLHGSFGSTMDEETIPTFDYIIKKLNDYNLAYVHLSEPFSDVSNIPYAISEIAKHYRPLYHGTLMINNGFDQEKGNAVIERGDADLVAFGKPYISNPDLVERFKRNHSLADWDQDTFYTGGAEGYLHYKTIEEAQEA</sequence>
<proteinExistence type="predicted"/>
<name>A0ABV2STY0_9FLAO</name>
<dbReference type="PANTHER" id="PTHR22893">
    <property type="entry name" value="NADH OXIDOREDUCTASE-RELATED"/>
    <property type="match status" value="1"/>
</dbReference>
<evidence type="ECO:0000313" key="3">
    <source>
        <dbReference type="Proteomes" id="UP001549799"/>
    </source>
</evidence>
<organism evidence="2 3">
    <name type="scientific">Sediminicola arcticus</name>
    <dbReference type="NCBI Taxonomy" id="1574308"/>
    <lineage>
        <taxon>Bacteria</taxon>
        <taxon>Pseudomonadati</taxon>
        <taxon>Bacteroidota</taxon>
        <taxon>Flavobacteriia</taxon>
        <taxon>Flavobacteriales</taxon>
        <taxon>Flavobacteriaceae</taxon>
        <taxon>Sediminicola</taxon>
    </lineage>
</organism>
<dbReference type="RefSeq" id="WP_354615022.1">
    <property type="nucleotide sequence ID" value="NZ_JBEXAE010000003.1"/>
</dbReference>
<dbReference type="InterPro" id="IPR045247">
    <property type="entry name" value="Oye-like"/>
</dbReference>
<evidence type="ECO:0000313" key="2">
    <source>
        <dbReference type="EMBL" id="MET6990627.1"/>
    </source>
</evidence>
<dbReference type="InterPro" id="IPR013785">
    <property type="entry name" value="Aldolase_TIM"/>
</dbReference>
<dbReference type="CDD" id="cd02933">
    <property type="entry name" value="OYE_like_FMN"/>
    <property type="match status" value="1"/>
</dbReference>
<gene>
    <name evidence="2" type="ORF">ABXZ36_08190</name>
</gene>
<dbReference type="SUPFAM" id="SSF51395">
    <property type="entry name" value="FMN-linked oxidoreductases"/>
    <property type="match status" value="1"/>
</dbReference>
<dbReference type="PANTHER" id="PTHR22893:SF91">
    <property type="entry name" value="NADPH DEHYDROGENASE 2-RELATED"/>
    <property type="match status" value="1"/>
</dbReference>
<reference evidence="2 3" key="1">
    <citation type="submission" date="2024-07" db="EMBL/GenBank/DDBJ databases">
        <title>The genome sequence of type strain Sediminicola arcticus GDMCC 1.2805.</title>
        <authorList>
            <person name="Liu Y."/>
        </authorList>
    </citation>
    <scope>NUCLEOTIDE SEQUENCE [LARGE SCALE GENOMIC DNA]</scope>
    <source>
        <strain evidence="2 3">GDMCC 1.2805</strain>
    </source>
</reference>
<keyword evidence="3" id="KW-1185">Reference proteome</keyword>
<evidence type="ECO:0000259" key="1">
    <source>
        <dbReference type="Pfam" id="PF00724"/>
    </source>
</evidence>
<protein>
    <submittedName>
        <fullName evidence="2">Alkene reductase</fullName>
    </submittedName>
</protein>
<dbReference type="Pfam" id="PF00724">
    <property type="entry name" value="Oxidored_FMN"/>
    <property type="match status" value="1"/>
</dbReference>
<dbReference type="InterPro" id="IPR001155">
    <property type="entry name" value="OxRdtase_FMN_N"/>
</dbReference>
<dbReference type="EMBL" id="JBEXAE010000003">
    <property type="protein sequence ID" value="MET6990627.1"/>
    <property type="molecule type" value="Genomic_DNA"/>
</dbReference>
<dbReference type="Proteomes" id="UP001549799">
    <property type="component" value="Unassembled WGS sequence"/>
</dbReference>
<comment type="caution">
    <text evidence="2">The sequence shown here is derived from an EMBL/GenBank/DDBJ whole genome shotgun (WGS) entry which is preliminary data.</text>
</comment>
<feature type="domain" description="NADH:flavin oxidoreductase/NADH oxidase N-terminal" evidence="1">
    <location>
        <begin position="16"/>
        <end position="340"/>
    </location>
</feature>
<accession>A0ABV2STY0</accession>